<comment type="catalytic activity">
    <reaction evidence="3">
        <text>5-(methylsulfanyl)-alpha-D-ribose 1-phosphate = 5-(methylsulfanyl)-D-ribulose 1-phosphate</text>
        <dbReference type="Rhea" id="RHEA:19989"/>
        <dbReference type="ChEBI" id="CHEBI:58533"/>
        <dbReference type="ChEBI" id="CHEBI:58548"/>
        <dbReference type="EC" id="5.3.1.23"/>
    </reaction>
</comment>
<feature type="binding site" evidence="3">
    <location>
        <position position="259"/>
    </location>
    <ligand>
        <name>substrate</name>
    </ligand>
</feature>
<dbReference type="FunFam" id="1.20.120.420:FF:000003">
    <property type="entry name" value="Methylthioribose-1-phosphate isomerase"/>
    <property type="match status" value="1"/>
</dbReference>
<dbReference type="Gene3D" id="3.40.50.10470">
    <property type="entry name" value="Translation initiation factor eif-2b, domain 2"/>
    <property type="match status" value="1"/>
</dbReference>
<dbReference type="InterPro" id="IPR005251">
    <property type="entry name" value="IF-M1Pi"/>
</dbReference>
<dbReference type="HAMAP" id="MF_01678">
    <property type="entry name" value="Salvage_MtnA"/>
    <property type="match status" value="1"/>
</dbReference>
<dbReference type="NCBIfam" id="TIGR00524">
    <property type="entry name" value="eIF-2B_rel"/>
    <property type="match status" value="1"/>
</dbReference>
<sequence length="416" mass="45125">MQKSQGRGQRHWLASPDFLGTDDPCFCLFPSQTWGNLGNHWPWSSTNSLGFRSPEHDGGGTVEDPFRTIEWKGDHIRLLDQTLLPGREEYVAIRNVDQMCDAIQRLVVRGAPAIGVAAAMGIALGALNASETNREAFNSEFDEVCSRIAATRPTAVNLFWAVNRMRKLSQARADIDLTQLKQLLIREAVAMEKEDRALCERIGAMGKDLIEDGDTVLTHCNAGGLATAGYGTALGVIRAAFEAGKRISVVSDETRPLNQGARITSWELMKLGIPVTLIPDNTAGALMQRGRIQKVIVGADRIAADGDAANKIGTYSVAVLAKYHGIPFYVAAPLSTIDMSIPSGDGIPIEERDPKEVTHISGVRIAPDGVDALNIAFDVTPHKLIAGIVTEWGVASDPFEETFAKYFLRKSEETAS</sequence>
<dbReference type="FunFam" id="3.40.50.10470:FF:000006">
    <property type="entry name" value="Methylthioribose-1-phosphate isomerase"/>
    <property type="match status" value="1"/>
</dbReference>
<feature type="binding site" evidence="3">
    <location>
        <position position="152"/>
    </location>
    <ligand>
        <name>substrate</name>
    </ligand>
</feature>
<dbReference type="EMBL" id="JACRDE010000079">
    <property type="protein sequence ID" value="MBI5248376.1"/>
    <property type="molecule type" value="Genomic_DNA"/>
</dbReference>
<dbReference type="NCBIfam" id="TIGR00512">
    <property type="entry name" value="salvage_mtnA"/>
    <property type="match status" value="1"/>
</dbReference>
<comment type="pathway">
    <text evidence="3">Amino-acid biosynthesis; L-methionine biosynthesis via salvage pathway; L-methionine from S-methyl-5-thio-alpha-D-ribose 1-phosphate: step 1/6.</text>
</comment>
<comment type="similarity">
    <text evidence="3">Belongs to the EIF-2B alpha/beta/delta subunits family. MtnA subfamily.</text>
</comment>
<name>A0A9D6UXS5_9BACT</name>
<dbReference type="InterPro" id="IPR037171">
    <property type="entry name" value="NagB/RpiA_transferase-like"/>
</dbReference>
<keyword evidence="3" id="KW-0486">Methionine biosynthesis</keyword>
<comment type="caution">
    <text evidence="4">The sequence shown here is derived from an EMBL/GenBank/DDBJ whole genome shotgun (WGS) entry which is preliminary data.</text>
</comment>
<reference evidence="4" key="1">
    <citation type="submission" date="2020-07" db="EMBL/GenBank/DDBJ databases">
        <title>Huge and variable diversity of episymbiotic CPR bacteria and DPANN archaea in groundwater ecosystems.</title>
        <authorList>
            <person name="He C.Y."/>
            <person name="Keren R."/>
            <person name="Whittaker M."/>
            <person name="Farag I.F."/>
            <person name="Doudna J."/>
            <person name="Cate J.H.D."/>
            <person name="Banfield J.F."/>
        </authorList>
    </citation>
    <scope>NUCLEOTIDE SEQUENCE</scope>
    <source>
        <strain evidence="4">NC_groundwater_1664_Pr3_B-0.1um_52_9</strain>
    </source>
</reference>
<comment type="function">
    <text evidence="3">Catalyzes the interconversion of methylthioribose-1-phosphate (MTR-1-P) into methylthioribulose-1-phosphate (MTRu-1-P).</text>
</comment>
<dbReference type="InterPro" id="IPR027363">
    <property type="entry name" value="M1Pi_N"/>
</dbReference>
<evidence type="ECO:0000313" key="4">
    <source>
        <dbReference type="EMBL" id="MBI5248376.1"/>
    </source>
</evidence>
<dbReference type="SUPFAM" id="SSF100950">
    <property type="entry name" value="NagB/RpiA/CoA transferase-like"/>
    <property type="match status" value="1"/>
</dbReference>
<dbReference type="NCBIfam" id="NF004326">
    <property type="entry name" value="PRK05720.1"/>
    <property type="match status" value="1"/>
</dbReference>
<dbReference type="Gene3D" id="1.20.120.420">
    <property type="entry name" value="translation initiation factor eif-2b, domain 1"/>
    <property type="match status" value="1"/>
</dbReference>
<dbReference type="GO" id="GO:0046523">
    <property type="term" value="F:S-methyl-5-thioribose-1-phosphate isomerase activity"/>
    <property type="evidence" value="ECO:0007669"/>
    <property type="project" value="UniProtKB-UniRule"/>
</dbReference>
<proteinExistence type="inferred from homology"/>
<dbReference type="EC" id="5.3.1.23" evidence="3"/>
<evidence type="ECO:0000313" key="5">
    <source>
        <dbReference type="Proteomes" id="UP000807825"/>
    </source>
</evidence>
<evidence type="ECO:0000256" key="3">
    <source>
        <dbReference type="HAMAP-Rule" id="MF_01678"/>
    </source>
</evidence>
<dbReference type="AlphaFoldDB" id="A0A9D6UXS5"/>
<feature type="site" description="Transition state stabilizer" evidence="3">
    <location>
        <position position="220"/>
    </location>
</feature>
<dbReference type="InterPro" id="IPR042529">
    <property type="entry name" value="IF_2B-like_C"/>
</dbReference>
<evidence type="ECO:0000256" key="2">
    <source>
        <dbReference type="ARBA" id="ARBA00023235"/>
    </source>
</evidence>
<dbReference type="Proteomes" id="UP000807825">
    <property type="component" value="Unassembled WGS sequence"/>
</dbReference>
<dbReference type="PANTHER" id="PTHR43475">
    <property type="entry name" value="METHYLTHIORIBOSE-1-PHOSPHATE ISOMERASE"/>
    <property type="match status" value="1"/>
</dbReference>
<feature type="binding site" evidence="3">
    <location>
        <begin position="109"/>
        <end position="111"/>
    </location>
    <ligand>
        <name>substrate</name>
    </ligand>
</feature>
<protein>
    <recommendedName>
        <fullName evidence="3">Methylthioribose-1-phosphate isomerase</fullName>
        <shortName evidence="3">M1Pi</shortName>
        <shortName evidence="3">MTR-1-P isomerase</shortName>
        <ecNumber evidence="3">5.3.1.23</ecNumber>
    </recommendedName>
    <alternativeName>
        <fullName evidence="3">S-methyl-5-thioribose-1-phosphate isomerase</fullName>
    </alternativeName>
</protein>
<organism evidence="4 5">
    <name type="scientific">Desulfomonile tiedjei</name>
    <dbReference type="NCBI Taxonomy" id="2358"/>
    <lineage>
        <taxon>Bacteria</taxon>
        <taxon>Pseudomonadati</taxon>
        <taxon>Thermodesulfobacteriota</taxon>
        <taxon>Desulfomonilia</taxon>
        <taxon>Desulfomonilales</taxon>
        <taxon>Desulfomonilaceae</taxon>
        <taxon>Desulfomonile</taxon>
    </lineage>
</organism>
<evidence type="ECO:0000256" key="1">
    <source>
        <dbReference type="ARBA" id="ARBA00022605"/>
    </source>
</evidence>
<gene>
    <name evidence="3 4" type="primary">mtnA</name>
    <name evidence="4" type="ORF">HY912_02680</name>
</gene>
<accession>A0A9D6UXS5</accession>
<keyword evidence="2 3" id="KW-0413">Isomerase</keyword>
<dbReference type="GO" id="GO:0019509">
    <property type="term" value="P:L-methionine salvage from methylthioadenosine"/>
    <property type="evidence" value="ECO:0007669"/>
    <property type="project" value="UniProtKB-UniRule"/>
</dbReference>
<feature type="binding site" evidence="3">
    <location>
        <begin position="310"/>
        <end position="311"/>
    </location>
    <ligand>
        <name>substrate</name>
    </ligand>
</feature>
<dbReference type="PANTHER" id="PTHR43475:SF1">
    <property type="entry name" value="METHYLTHIORIBOSE-1-PHOSPHATE ISOMERASE"/>
    <property type="match status" value="1"/>
</dbReference>
<dbReference type="InterPro" id="IPR000649">
    <property type="entry name" value="IF-2B-related"/>
</dbReference>
<keyword evidence="1 3" id="KW-0028">Amino-acid biosynthesis</keyword>
<feature type="active site" description="Proton donor" evidence="3">
    <location>
        <position position="300"/>
    </location>
</feature>
<dbReference type="InterPro" id="IPR011559">
    <property type="entry name" value="Initiation_fac_2B_a/b/d"/>
</dbReference>
<dbReference type="Pfam" id="PF01008">
    <property type="entry name" value="IF-2B"/>
    <property type="match status" value="1"/>
</dbReference>